<reference evidence="2 3" key="1">
    <citation type="journal article" date="2013" name="Curr. Biol.">
        <title>The Genome of the Foraminiferan Reticulomyxa filosa.</title>
        <authorList>
            <person name="Glockner G."/>
            <person name="Hulsmann N."/>
            <person name="Schleicher M."/>
            <person name="Noegel A.A."/>
            <person name="Eichinger L."/>
            <person name="Gallinger C."/>
            <person name="Pawlowski J."/>
            <person name="Sierra R."/>
            <person name="Euteneuer U."/>
            <person name="Pillet L."/>
            <person name="Moustafa A."/>
            <person name="Platzer M."/>
            <person name="Groth M."/>
            <person name="Szafranski K."/>
            <person name="Schliwa M."/>
        </authorList>
    </citation>
    <scope>NUCLEOTIDE SEQUENCE [LARGE SCALE GENOMIC DNA]</scope>
</reference>
<name>X6P004_RETFI</name>
<feature type="compositionally biased region" description="Basic and acidic residues" evidence="1">
    <location>
        <begin position="201"/>
        <end position="218"/>
    </location>
</feature>
<evidence type="ECO:0000256" key="1">
    <source>
        <dbReference type="SAM" id="MobiDB-lite"/>
    </source>
</evidence>
<feature type="region of interest" description="Disordered" evidence="1">
    <location>
        <begin position="199"/>
        <end position="226"/>
    </location>
</feature>
<feature type="compositionally biased region" description="Basic and acidic residues" evidence="1">
    <location>
        <begin position="161"/>
        <end position="175"/>
    </location>
</feature>
<dbReference type="EMBL" id="ASPP01004830">
    <property type="protein sequence ID" value="ETO31581.1"/>
    <property type="molecule type" value="Genomic_DNA"/>
</dbReference>
<dbReference type="Proteomes" id="UP000023152">
    <property type="component" value="Unassembled WGS sequence"/>
</dbReference>
<accession>X6P004</accession>
<feature type="compositionally biased region" description="Low complexity" evidence="1">
    <location>
        <begin position="85"/>
        <end position="103"/>
    </location>
</feature>
<feature type="region of interest" description="Disordered" evidence="1">
    <location>
        <begin position="25"/>
        <end position="57"/>
    </location>
</feature>
<feature type="non-terminal residue" evidence="2">
    <location>
        <position position="1"/>
    </location>
</feature>
<evidence type="ECO:0000313" key="2">
    <source>
        <dbReference type="EMBL" id="ETO31581.1"/>
    </source>
</evidence>
<protein>
    <submittedName>
        <fullName evidence="2">Uncharacterized protein</fullName>
    </submittedName>
</protein>
<dbReference type="AlphaFoldDB" id="X6P004"/>
<feature type="compositionally biased region" description="Basic residues" evidence="1">
    <location>
        <begin position="147"/>
        <end position="160"/>
    </location>
</feature>
<keyword evidence="3" id="KW-1185">Reference proteome</keyword>
<sequence>PFLDVAIAFRGFKARHMELSCGKTPTMKSKLESKDKRTAREAFGTPAMSRDGKLSTAKSVLINTESKEEEEEEECLACVNSTTMTTASTSSSSSSLTDGSSSSILNYSSPGRIDGKVIFAPRSSGDREERLRLYQRMKSDVTSDCKKHLHFGQKKKKKKSNMKEDENNELEKDREQHSMASDFILRLSLSLSLSPSFCSSHHHDKDKADRQTPKHDRFSSACKKKQNKNKKWTNVLQLTIVLSDPRH</sequence>
<organism evidence="2 3">
    <name type="scientific">Reticulomyxa filosa</name>
    <dbReference type="NCBI Taxonomy" id="46433"/>
    <lineage>
        <taxon>Eukaryota</taxon>
        <taxon>Sar</taxon>
        <taxon>Rhizaria</taxon>
        <taxon>Retaria</taxon>
        <taxon>Foraminifera</taxon>
        <taxon>Monothalamids</taxon>
        <taxon>Reticulomyxidae</taxon>
        <taxon>Reticulomyxa</taxon>
    </lineage>
</organism>
<evidence type="ECO:0000313" key="3">
    <source>
        <dbReference type="Proteomes" id="UP000023152"/>
    </source>
</evidence>
<feature type="region of interest" description="Disordered" evidence="1">
    <location>
        <begin position="85"/>
        <end position="107"/>
    </location>
</feature>
<feature type="compositionally biased region" description="Basic and acidic residues" evidence="1">
    <location>
        <begin position="29"/>
        <end position="40"/>
    </location>
</feature>
<proteinExistence type="predicted"/>
<feature type="region of interest" description="Disordered" evidence="1">
    <location>
        <begin position="144"/>
        <end position="175"/>
    </location>
</feature>
<gene>
    <name evidence="2" type="ORF">RFI_05539</name>
</gene>
<comment type="caution">
    <text evidence="2">The sequence shown here is derived from an EMBL/GenBank/DDBJ whole genome shotgun (WGS) entry which is preliminary data.</text>
</comment>